<gene>
    <name evidence="2" type="ORF">B5V00_16755</name>
</gene>
<protein>
    <submittedName>
        <fullName evidence="2">Uncharacterized protein</fullName>
    </submittedName>
</protein>
<dbReference type="AlphaFoldDB" id="A0A1X0XI12"/>
<proteinExistence type="predicted"/>
<evidence type="ECO:0000256" key="1">
    <source>
        <dbReference type="SAM" id="Phobius"/>
    </source>
</evidence>
<evidence type="ECO:0000313" key="3">
    <source>
        <dbReference type="Proteomes" id="UP000193136"/>
    </source>
</evidence>
<keyword evidence="1" id="KW-0812">Transmembrane</keyword>
<name>A0A1X0XI12_9BACT</name>
<keyword evidence="1" id="KW-1133">Transmembrane helix</keyword>
<sequence length="391" mass="46117">MLGGLVFFGLTVLVFAPYGCALLAPLLWLRHRRLEKVAQQDERPWSWGQTLRPIARRLVLGYLVVHLGFFAWQWGKWNFVDNAHYAAKQYFAAGQVTAAQRKLLTLVLHPDNPVLWPLTKLQEAIYHVGIKYLPENDGEKGLWRNSWFLYPYTRRNLTPYGTDRFHVNPRMVALLDEAWTTIVTLCTQPLADRQMYREYLLSFPVLANYYRLFDAYYLVEKKTGIRATRIIKHPIYFPREKRLTDWLLRLEEQWRAEPEVWGKVQKHPKIEAARLMALIRLHGNIIRSELMAGRFSCNSPLIQSYRELRRRFAGDEKTKGVIERISNKKTRDILYEMTIQNGQAMFYKYVLQDFCHQPVAGRFFMGKEMKDNYFGDIFANELSVIKEATRE</sequence>
<dbReference type="Proteomes" id="UP000193136">
    <property type="component" value="Unassembled WGS sequence"/>
</dbReference>
<keyword evidence="1" id="KW-0472">Membrane</keyword>
<keyword evidence="3" id="KW-1185">Reference proteome</keyword>
<accession>A0A1X0XI12</accession>
<reference evidence="2 3" key="1">
    <citation type="submission" date="2017-03" db="EMBL/GenBank/DDBJ databases">
        <title>Genome sequence of Geothermobacter sp. EPR-M, Deep-Sea Iron Reducer.</title>
        <authorList>
            <person name="Tully B."/>
            <person name="Savalia P."/>
            <person name="Abuyen K."/>
            <person name="Baughan C."/>
            <person name="Romero E."/>
            <person name="Ronkowski C."/>
            <person name="Torres B."/>
            <person name="Tremblay J."/>
            <person name="Trujillo A."/>
            <person name="Tyler M."/>
            <person name="Perez-Rodriguez I."/>
            <person name="Amend J."/>
        </authorList>
    </citation>
    <scope>NUCLEOTIDE SEQUENCE [LARGE SCALE GENOMIC DNA]</scope>
    <source>
        <strain evidence="2 3">EPR-M</strain>
    </source>
</reference>
<dbReference type="EMBL" id="NAAD01000054">
    <property type="protein sequence ID" value="ORJ52534.1"/>
    <property type="molecule type" value="Genomic_DNA"/>
</dbReference>
<organism evidence="2 3">
    <name type="scientific">Geothermobacter hydrogeniphilus</name>
    <dbReference type="NCBI Taxonomy" id="1969733"/>
    <lineage>
        <taxon>Bacteria</taxon>
        <taxon>Pseudomonadati</taxon>
        <taxon>Thermodesulfobacteriota</taxon>
        <taxon>Desulfuromonadia</taxon>
        <taxon>Desulfuromonadales</taxon>
        <taxon>Geothermobacteraceae</taxon>
        <taxon>Geothermobacter</taxon>
    </lineage>
</organism>
<evidence type="ECO:0000313" key="2">
    <source>
        <dbReference type="EMBL" id="ORJ52534.1"/>
    </source>
</evidence>
<feature type="transmembrane region" description="Helical" evidence="1">
    <location>
        <begin position="6"/>
        <end position="29"/>
    </location>
</feature>
<comment type="caution">
    <text evidence="2">The sequence shown here is derived from an EMBL/GenBank/DDBJ whole genome shotgun (WGS) entry which is preliminary data.</text>
</comment>
<feature type="transmembrane region" description="Helical" evidence="1">
    <location>
        <begin position="58"/>
        <end position="75"/>
    </location>
</feature>